<reference evidence="1" key="2">
    <citation type="journal article" date="2014" name="ISME J.">
        <title>Microbial stratification in low pH oxic and suboxic macroscopic growths along an acid mine drainage.</title>
        <authorList>
            <person name="Mendez-Garcia C."/>
            <person name="Mesa V."/>
            <person name="Sprenger R.R."/>
            <person name="Richter M."/>
            <person name="Diez M.S."/>
            <person name="Solano J."/>
            <person name="Bargiela R."/>
            <person name="Golyshina O.V."/>
            <person name="Manteca A."/>
            <person name="Ramos J.L."/>
            <person name="Gallego J.R."/>
            <person name="Llorente I."/>
            <person name="Martins Dos Santos V.A."/>
            <person name="Jensen O.N."/>
            <person name="Pelaez A.I."/>
            <person name="Sanchez J."/>
            <person name="Ferrer M."/>
        </authorList>
    </citation>
    <scope>NUCLEOTIDE SEQUENCE</scope>
</reference>
<dbReference type="GO" id="GO:0008168">
    <property type="term" value="F:methyltransferase activity"/>
    <property type="evidence" value="ECO:0007669"/>
    <property type="project" value="UniProtKB-KW"/>
</dbReference>
<reference evidence="1" key="1">
    <citation type="submission" date="2013-08" db="EMBL/GenBank/DDBJ databases">
        <authorList>
            <person name="Mendez C."/>
            <person name="Richter M."/>
            <person name="Ferrer M."/>
            <person name="Sanchez J."/>
        </authorList>
    </citation>
    <scope>NUCLEOTIDE SEQUENCE</scope>
</reference>
<gene>
    <name evidence="1" type="ORF">B1A_03159</name>
</gene>
<comment type="caution">
    <text evidence="1">The sequence shown here is derived from an EMBL/GenBank/DDBJ whole genome shotgun (WGS) entry which is preliminary data.</text>
</comment>
<proteinExistence type="predicted"/>
<keyword evidence="1" id="KW-0808">Transferase</keyword>
<name>T1C7T9_9ZZZZ</name>
<dbReference type="GO" id="GO:0032259">
    <property type="term" value="P:methylation"/>
    <property type="evidence" value="ECO:0007669"/>
    <property type="project" value="UniProtKB-KW"/>
</dbReference>
<dbReference type="EMBL" id="AUZX01002328">
    <property type="protein sequence ID" value="EQD77003.1"/>
    <property type="molecule type" value="Genomic_DNA"/>
</dbReference>
<keyword evidence="1" id="KW-0489">Methyltransferase</keyword>
<protein>
    <submittedName>
        <fullName evidence="1">C-5 cytosine-specific DNA methylase</fullName>
    </submittedName>
</protein>
<feature type="non-terminal residue" evidence="1">
    <location>
        <position position="169"/>
    </location>
</feature>
<organism evidence="1">
    <name type="scientific">mine drainage metagenome</name>
    <dbReference type="NCBI Taxonomy" id="410659"/>
    <lineage>
        <taxon>unclassified sequences</taxon>
        <taxon>metagenomes</taxon>
        <taxon>ecological metagenomes</taxon>
    </lineage>
</organism>
<evidence type="ECO:0000313" key="1">
    <source>
        <dbReference type="EMBL" id="EQD77003.1"/>
    </source>
</evidence>
<sequence>FSRGGKSPGTQPWHAARDIIDWSLKGKSIFERERPLAPRTLARIMEGLRRFGGDELRPFLVLMEHGGGVRSVDEPVPTITTARGGSMGVAEPFTIGVCGRNLAPKAVGDPLPTLTHRSTRWLIEHEVQPFTVTTDRPETNRSLPRSTEEPIPTVVANNERIALAQAFIL</sequence>
<dbReference type="AlphaFoldDB" id="T1C7T9"/>
<accession>T1C7T9</accession>
<feature type="non-terminal residue" evidence="1">
    <location>
        <position position="1"/>
    </location>
</feature>